<evidence type="ECO:0000256" key="1">
    <source>
        <dbReference type="SAM" id="MobiDB-lite"/>
    </source>
</evidence>
<keyword evidence="4" id="KW-1185">Reference proteome</keyword>
<dbReference type="InterPro" id="IPR001611">
    <property type="entry name" value="Leu-rich_rpt"/>
</dbReference>
<protein>
    <recommendedName>
        <fullName evidence="2">C-Maf-inducing protein PH domain-containing protein</fullName>
    </recommendedName>
</protein>
<dbReference type="Gene3D" id="3.80.10.10">
    <property type="entry name" value="Ribonuclease Inhibitor"/>
    <property type="match status" value="1"/>
</dbReference>
<dbReference type="SMART" id="SM00368">
    <property type="entry name" value="LRR_RI"/>
    <property type="match status" value="2"/>
</dbReference>
<organism evidence="3 4">
    <name type="scientific">Blomia tropicalis</name>
    <name type="common">Mite</name>
    <dbReference type="NCBI Taxonomy" id="40697"/>
    <lineage>
        <taxon>Eukaryota</taxon>
        <taxon>Metazoa</taxon>
        <taxon>Ecdysozoa</taxon>
        <taxon>Arthropoda</taxon>
        <taxon>Chelicerata</taxon>
        <taxon>Arachnida</taxon>
        <taxon>Acari</taxon>
        <taxon>Acariformes</taxon>
        <taxon>Sarcoptiformes</taxon>
        <taxon>Astigmata</taxon>
        <taxon>Glycyphagoidea</taxon>
        <taxon>Echimyopodidae</taxon>
        <taxon>Blomia</taxon>
    </lineage>
</organism>
<evidence type="ECO:0000259" key="2">
    <source>
        <dbReference type="Pfam" id="PF23066"/>
    </source>
</evidence>
<feature type="compositionally biased region" description="Low complexity" evidence="1">
    <location>
        <begin position="62"/>
        <end position="87"/>
    </location>
</feature>
<accession>A0A9Q0M7T2</accession>
<dbReference type="Pfam" id="PF23066">
    <property type="entry name" value="PH_21"/>
    <property type="match status" value="1"/>
</dbReference>
<evidence type="ECO:0000313" key="4">
    <source>
        <dbReference type="Proteomes" id="UP001142055"/>
    </source>
</evidence>
<feature type="domain" description="C-Maf-inducing protein PH" evidence="2">
    <location>
        <begin position="148"/>
        <end position="267"/>
    </location>
</feature>
<feature type="region of interest" description="Disordered" evidence="1">
    <location>
        <begin position="62"/>
        <end position="103"/>
    </location>
</feature>
<dbReference type="PANTHER" id="PTHR25480:SF0">
    <property type="entry name" value="C-MAF-INDUCING PROTEIN"/>
    <property type="match status" value="1"/>
</dbReference>
<gene>
    <name evidence="3" type="ORF">RDWZM_006266</name>
</gene>
<evidence type="ECO:0000313" key="3">
    <source>
        <dbReference type="EMBL" id="KAJ6220454.1"/>
    </source>
</evidence>
<dbReference type="EMBL" id="JAPWDV010000002">
    <property type="protein sequence ID" value="KAJ6220454.1"/>
    <property type="molecule type" value="Genomic_DNA"/>
</dbReference>
<sequence>MPLASNDISSSLSRSTGALPTTDIRITYESEEGNVLNRPEMIGIGNLVGEGDLIRSTNLNSPVASSPCSLSSPSSSDFVSSNTSLNSPGSRSASPKNNLTIHGLTKHFDPTRLTISHATSMDEGIAGIFPSPLSSPVRSTPSSPIGPKFKIIHEGDIHLCRLNHQRTVISKILSLKFLRRWETHRLYLTSVNIASKTTIGFMEVPIPYCQIEDAYIVSRWDSSQKFYIRIVISDGSVLLQLPNKWVRDQWLHSINWKRFMLKYQRILVNSSIRSDVLVKELKSLIELTLTTPLQDECIYQTTLDIVNDLLQVRSKDFDRKDYTIEMQMNSKKLNEEIIKILSPLLERTNPTPEICNFLSKYCRTYPRSIVICEHYSEIVQRILKHNMDFGKYPRTRVLVQDYFMALNQQNDGNNLVRTFIQCVHGFGSTCPHPRVISNIVSVCLASIFSLFEHRNLDSVIDDHDSKEPLCDEEWNQNMQCFINIFHILSQFDDWRPLLAQILQPLPFPSSTLSDSRFTIPFKSVIKNINDDPRCDVHQMLLGIREGKTSWIELYSPGNVACDDDGQLWTMILKNLIDCCCRRKRFYQSLIASKTTIDACILGALRGDETCQLILCDMLEMELAINDDMQQQMVTSLQSTESGRNSYEDLCQRQLHLAELQQKGGPRKLSLPSRSTDADLIKLLSCGSFGNLETLSLAFTHITSASAAYLIKLPSLRSLNLWSTQFSDSGLQLLCEHLPELQVLNLCETPVTDKGIRYLASMENLRKLNLNSTNLSSQTYEKLKQKLPSLQEIDVRYTDAW</sequence>
<reference evidence="3" key="1">
    <citation type="submission" date="2022-12" db="EMBL/GenBank/DDBJ databases">
        <title>Genome assemblies of Blomia tropicalis.</title>
        <authorList>
            <person name="Cui Y."/>
        </authorList>
    </citation>
    <scope>NUCLEOTIDE SEQUENCE</scope>
    <source>
        <tissue evidence="3">Adult mites</tissue>
    </source>
</reference>
<dbReference type="InterPro" id="IPR052813">
    <property type="entry name" value="CMIP"/>
</dbReference>
<dbReference type="PANTHER" id="PTHR25480">
    <property type="entry name" value="LEUCINE-RICH REPEAT-CONTAINING PROTEIN 73"/>
    <property type="match status" value="1"/>
</dbReference>
<dbReference type="Proteomes" id="UP001142055">
    <property type="component" value="Chromosome 2"/>
</dbReference>
<dbReference type="InterPro" id="IPR032675">
    <property type="entry name" value="LRR_dom_sf"/>
</dbReference>
<name>A0A9Q0M7T2_BLOTA</name>
<proteinExistence type="predicted"/>
<dbReference type="AlphaFoldDB" id="A0A9Q0M7T2"/>
<feature type="compositionally biased region" description="Polar residues" evidence="1">
    <location>
        <begin position="88"/>
        <end position="100"/>
    </location>
</feature>
<comment type="caution">
    <text evidence="3">The sequence shown here is derived from an EMBL/GenBank/DDBJ whole genome shotgun (WGS) entry which is preliminary data.</text>
</comment>
<dbReference type="OMA" id="DECIYQT"/>
<dbReference type="Pfam" id="PF13516">
    <property type="entry name" value="LRR_6"/>
    <property type="match status" value="1"/>
</dbReference>
<dbReference type="SUPFAM" id="SSF52047">
    <property type="entry name" value="RNI-like"/>
    <property type="match status" value="1"/>
</dbReference>
<dbReference type="InterPro" id="IPR056429">
    <property type="entry name" value="PH_CMIP"/>
</dbReference>